<dbReference type="PROSITE" id="PS50089">
    <property type="entry name" value="ZF_RING_2"/>
    <property type="match status" value="1"/>
</dbReference>
<evidence type="ECO:0000313" key="4">
    <source>
        <dbReference type="Proteomes" id="UP001165060"/>
    </source>
</evidence>
<evidence type="ECO:0000259" key="2">
    <source>
        <dbReference type="PROSITE" id="PS50089"/>
    </source>
</evidence>
<dbReference type="InterPro" id="IPR001841">
    <property type="entry name" value="Znf_RING"/>
</dbReference>
<accession>A0ABQ6MLF7</accession>
<organism evidence="3 4">
    <name type="scientific">Tetraparma gracilis</name>
    <dbReference type="NCBI Taxonomy" id="2962635"/>
    <lineage>
        <taxon>Eukaryota</taxon>
        <taxon>Sar</taxon>
        <taxon>Stramenopiles</taxon>
        <taxon>Ochrophyta</taxon>
        <taxon>Bolidophyceae</taxon>
        <taxon>Parmales</taxon>
        <taxon>Triparmaceae</taxon>
        <taxon>Tetraparma</taxon>
    </lineage>
</organism>
<evidence type="ECO:0000313" key="3">
    <source>
        <dbReference type="EMBL" id="GMI27978.1"/>
    </source>
</evidence>
<proteinExistence type="predicted"/>
<keyword evidence="1" id="KW-0479">Metal-binding</keyword>
<sequence>MAAPSAPELPSCAICFEDSSHPGFSLADLPCCGSHTSSTTQFCVACIKMICAHGDLNVGKCPRCRKFIGMSASGTIELRSETGTCEMCRQKHIIVGHRKCAACLFGSDPKNRHRYECDRCHRFQRIPHPMYR</sequence>
<dbReference type="EMBL" id="BRYB01004249">
    <property type="protein sequence ID" value="GMI27978.1"/>
    <property type="molecule type" value="Genomic_DNA"/>
</dbReference>
<comment type="caution">
    <text evidence="3">The sequence shown here is derived from an EMBL/GenBank/DDBJ whole genome shotgun (WGS) entry which is preliminary data.</text>
</comment>
<gene>
    <name evidence="3" type="ORF">TeGR_g5858</name>
</gene>
<keyword evidence="1" id="KW-0862">Zinc</keyword>
<protein>
    <recommendedName>
        <fullName evidence="2">RING-type domain-containing protein</fullName>
    </recommendedName>
</protein>
<keyword evidence="4" id="KW-1185">Reference proteome</keyword>
<feature type="domain" description="RING-type" evidence="2">
    <location>
        <begin position="12"/>
        <end position="65"/>
    </location>
</feature>
<dbReference type="Proteomes" id="UP001165060">
    <property type="component" value="Unassembled WGS sequence"/>
</dbReference>
<reference evidence="3 4" key="1">
    <citation type="journal article" date="2023" name="Commun. Biol.">
        <title>Genome analysis of Parmales, the sister group of diatoms, reveals the evolutionary specialization of diatoms from phago-mixotrophs to photoautotrophs.</title>
        <authorList>
            <person name="Ban H."/>
            <person name="Sato S."/>
            <person name="Yoshikawa S."/>
            <person name="Yamada K."/>
            <person name="Nakamura Y."/>
            <person name="Ichinomiya M."/>
            <person name="Sato N."/>
            <person name="Blanc-Mathieu R."/>
            <person name="Endo H."/>
            <person name="Kuwata A."/>
            <person name="Ogata H."/>
        </authorList>
    </citation>
    <scope>NUCLEOTIDE SEQUENCE [LARGE SCALE GENOMIC DNA]</scope>
</reference>
<keyword evidence="1" id="KW-0863">Zinc-finger</keyword>
<name>A0ABQ6MLF7_9STRA</name>
<evidence type="ECO:0000256" key="1">
    <source>
        <dbReference type="PROSITE-ProRule" id="PRU00175"/>
    </source>
</evidence>